<keyword evidence="3" id="KW-1185">Reference proteome</keyword>
<dbReference type="SUPFAM" id="SSF55469">
    <property type="entry name" value="FMN-dependent nitroreductase-like"/>
    <property type="match status" value="1"/>
</dbReference>
<dbReference type="EMBL" id="BAABLV010000024">
    <property type="protein sequence ID" value="GAA4898527.1"/>
    <property type="molecule type" value="Genomic_DNA"/>
</dbReference>
<dbReference type="PANTHER" id="PTHR43543:SF1">
    <property type="entry name" value="MALONIC SEMIALDEHYDE REDUCTASE RUTE-RELATED"/>
    <property type="match status" value="1"/>
</dbReference>
<comment type="caution">
    <text evidence="2">The sequence shown here is derived from an EMBL/GenBank/DDBJ whole genome shotgun (WGS) entry which is preliminary data.</text>
</comment>
<dbReference type="RefSeq" id="WP_345581492.1">
    <property type="nucleotide sequence ID" value="NZ_BAABLV010000024.1"/>
</dbReference>
<feature type="domain" description="Nitroreductase" evidence="1">
    <location>
        <begin position="3"/>
        <end position="140"/>
    </location>
</feature>
<dbReference type="InterPro" id="IPR029479">
    <property type="entry name" value="Nitroreductase"/>
</dbReference>
<accession>A0ABP9FCH2</accession>
<protein>
    <submittedName>
        <fullName evidence="2">Malonic semialdehyde reductase</fullName>
    </submittedName>
</protein>
<sequence>MYDLAKFTPTALNSQPLRVTFVRTPGAKARLLPLLAEFNRHKSESAPVVAILAADLDFHEHLPVVSPQAAGARDRFAADAAMREAFARNNAWLQAGGFILAVRSVGLDAGLMGGVDLAGLDREFFPGTSLRSLMVVNIGHDAEDGTFPRNPRLGFDEATSLV</sequence>
<dbReference type="Gene3D" id="3.40.109.10">
    <property type="entry name" value="NADH Oxidase"/>
    <property type="match status" value="1"/>
</dbReference>
<evidence type="ECO:0000259" key="1">
    <source>
        <dbReference type="Pfam" id="PF00881"/>
    </source>
</evidence>
<organism evidence="2 3">
    <name type="scientific">Tessaracoccus lubricantis</name>
    <dbReference type="NCBI Taxonomy" id="545543"/>
    <lineage>
        <taxon>Bacteria</taxon>
        <taxon>Bacillati</taxon>
        <taxon>Actinomycetota</taxon>
        <taxon>Actinomycetes</taxon>
        <taxon>Propionibacteriales</taxon>
        <taxon>Propionibacteriaceae</taxon>
        <taxon>Tessaracoccus</taxon>
    </lineage>
</organism>
<proteinExistence type="predicted"/>
<dbReference type="InterPro" id="IPR000415">
    <property type="entry name" value="Nitroreductase-like"/>
</dbReference>
<dbReference type="InterPro" id="IPR050461">
    <property type="entry name" value="Nitroreductase_HadB/RutE"/>
</dbReference>
<name>A0ABP9FCH2_9ACTN</name>
<reference evidence="3" key="1">
    <citation type="journal article" date="2019" name="Int. J. Syst. Evol. Microbiol.">
        <title>The Global Catalogue of Microorganisms (GCM) 10K type strain sequencing project: providing services to taxonomists for standard genome sequencing and annotation.</title>
        <authorList>
            <consortium name="The Broad Institute Genomics Platform"/>
            <consortium name="The Broad Institute Genome Sequencing Center for Infectious Disease"/>
            <person name="Wu L."/>
            <person name="Ma J."/>
        </authorList>
    </citation>
    <scope>NUCLEOTIDE SEQUENCE [LARGE SCALE GENOMIC DNA]</scope>
    <source>
        <strain evidence="3">JCM 19125</strain>
    </source>
</reference>
<dbReference type="Proteomes" id="UP001501521">
    <property type="component" value="Unassembled WGS sequence"/>
</dbReference>
<dbReference type="PANTHER" id="PTHR43543">
    <property type="entry name" value="MALONIC SEMIALDEHYDE REDUCTASE RUTE-RELATED"/>
    <property type="match status" value="1"/>
</dbReference>
<dbReference type="NCBIfam" id="NF003768">
    <property type="entry name" value="PRK05365.1"/>
    <property type="match status" value="1"/>
</dbReference>
<evidence type="ECO:0000313" key="3">
    <source>
        <dbReference type="Proteomes" id="UP001501521"/>
    </source>
</evidence>
<dbReference type="Pfam" id="PF00881">
    <property type="entry name" value="Nitroreductase"/>
    <property type="match status" value="1"/>
</dbReference>
<evidence type="ECO:0000313" key="2">
    <source>
        <dbReference type="EMBL" id="GAA4898527.1"/>
    </source>
</evidence>
<gene>
    <name evidence="2" type="ORF">GCM10025789_15580</name>
</gene>